<proteinExistence type="predicted"/>
<keyword evidence="2" id="KW-1185">Reference proteome</keyword>
<gene>
    <name evidence="1" type="ORF">OVY01_22685</name>
</gene>
<dbReference type="EMBL" id="JAPMXC010000018">
    <property type="protein sequence ID" value="MCY0389949.1"/>
    <property type="molecule type" value="Genomic_DNA"/>
</dbReference>
<dbReference type="RefSeq" id="WP_267849913.1">
    <property type="nucleotide sequence ID" value="NZ_JAPMXC010000018.1"/>
</dbReference>
<protein>
    <submittedName>
        <fullName evidence="1">Uncharacterized protein</fullName>
    </submittedName>
</protein>
<evidence type="ECO:0000313" key="1">
    <source>
        <dbReference type="EMBL" id="MCY0389949.1"/>
    </source>
</evidence>
<dbReference type="Proteomes" id="UP001082899">
    <property type="component" value="Unassembled WGS sequence"/>
</dbReference>
<comment type="caution">
    <text evidence="1">The sequence shown here is derived from an EMBL/GenBank/DDBJ whole genome shotgun (WGS) entry which is preliminary data.</text>
</comment>
<evidence type="ECO:0000313" key="2">
    <source>
        <dbReference type="Proteomes" id="UP001082899"/>
    </source>
</evidence>
<name>A0ABT3ZTR4_9BURK</name>
<organism evidence="1 2">
    <name type="scientific">Robbsia betulipollinis</name>
    <dbReference type="NCBI Taxonomy" id="2981849"/>
    <lineage>
        <taxon>Bacteria</taxon>
        <taxon>Pseudomonadati</taxon>
        <taxon>Pseudomonadota</taxon>
        <taxon>Betaproteobacteria</taxon>
        <taxon>Burkholderiales</taxon>
        <taxon>Burkholderiaceae</taxon>
        <taxon>Robbsia</taxon>
    </lineage>
</organism>
<sequence>MEMLYDILLDIADGKAERVTQAIPLHEDGKAKGETPLLAAGSLGSIALDILHQRFGAPLAPESRALPSSSVPSGLLLELAHGDTDLVAQARASAESGTHSSLPAKGAAGVAVLSVLAQRFAAQVPAWLWTFNSSLSTEIRDPLRNLSLGLPAE</sequence>
<accession>A0ABT3ZTR4</accession>
<reference evidence="1" key="1">
    <citation type="submission" date="2022-11" db="EMBL/GenBank/DDBJ databases">
        <title>Robbsia betulipollinis sp. nov., isolated from pollen of birch (Betula pendula).</title>
        <authorList>
            <person name="Shi H."/>
            <person name="Ambika Manirajan B."/>
            <person name="Ratering S."/>
            <person name="Geissler-Plaum R."/>
            <person name="Schnell S."/>
        </authorList>
    </citation>
    <scope>NUCLEOTIDE SEQUENCE</scope>
    <source>
        <strain evidence="1">Bb-Pol-6</strain>
    </source>
</reference>